<protein>
    <recommendedName>
        <fullName evidence="1">Lcl C-terminal domain-containing protein</fullName>
    </recommendedName>
</protein>
<organism evidence="2">
    <name type="scientific">marine sediment metagenome</name>
    <dbReference type="NCBI Taxonomy" id="412755"/>
    <lineage>
        <taxon>unclassified sequences</taxon>
        <taxon>metagenomes</taxon>
        <taxon>ecological metagenomes</taxon>
    </lineage>
</organism>
<dbReference type="AlphaFoldDB" id="X1C4K4"/>
<dbReference type="InterPro" id="IPR011460">
    <property type="entry name" value="Lcl_C"/>
</dbReference>
<dbReference type="PANTHER" id="PTHR35812">
    <property type="entry name" value="LIPOPROTEIN"/>
    <property type="match status" value="1"/>
</dbReference>
<accession>X1C4K4</accession>
<feature type="non-terminal residue" evidence="2">
    <location>
        <position position="1"/>
    </location>
</feature>
<dbReference type="Gene3D" id="4.10.1080.10">
    <property type="entry name" value="TSP type-3 repeat"/>
    <property type="match status" value="1"/>
</dbReference>
<gene>
    <name evidence="2" type="ORF">S01H4_26892</name>
</gene>
<sequence length="252" mass="27750">AVRSGQIEPQDHFVDNTNFTVTDTATGLMWQQETQGYVAEWKDALELCEGLNLAGYNDWRLPNRNEMQSIVDYSSIYSTIDTTYFFPWAHPSYQYWSSTTDASNSDDAWGISFIFGGTVTCSKNVWFGCSNRILCVRSGQCGSFDDSDGDGVFDCVDNCPDDANPDQDDVDNDTIGDICDDDTIYGHASGDMQKDISIEINRLSCGSTLNVGSTLTDSDGYYAFSVPVSFGNGKNYAAKAVYASCTFEPESH</sequence>
<feature type="non-terminal residue" evidence="2">
    <location>
        <position position="252"/>
    </location>
</feature>
<dbReference type="EMBL" id="BART01013040">
    <property type="protein sequence ID" value="GAG88292.1"/>
    <property type="molecule type" value="Genomic_DNA"/>
</dbReference>
<dbReference type="PANTHER" id="PTHR35812:SF1">
    <property type="entry name" value="LIPOPROTEIN"/>
    <property type="match status" value="1"/>
</dbReference>
<dbReference type="GO" id="GO:0005509">
    <property type="term" value="F:calcium ion binding"/>
    <property type="evidence" value="ECO:0007669"/>
    <property type="project" value="InterPro"/>
</dbReference>
<reference evidence="2" key="1">
    <citation type="journal article" date="2014" name="Front. Microbiol.">
        <title>High frequency of phylogenetically diverse reductive dehalogenase-homologous genes in deep subseafloor sedimentary metagenomes.</title>
        <authorList>
            <person name="Kawai M."/>
            <person name="Futagami T."/>
            <person name="Toyoda A."/>
            <person name="Takaki Y."/>
            <person name="Nishi S."/>
            <person name="Hori S."/>
            <person name="Arai W."/>
            <person name="Tsubouchi T."/>
            <person name="Morono Y."/>
            <person name="Uchiyama I."/>
            <person name="Ito T."/>
            <person name="Fujiyama A."/>
            <person name="Inagaki F."/>
            <person name="Takami H."/>
        </authorList>
    </citation>
    <scope>NUCLEOTIDE SEQUENCE</scope>
    <source>
        <strain evidence="2">Expedition CK06-06</strain>
    </source>
</reference>
<proteinExistence type="predicted"/>
<dbReference type="InterPro" id="IPR028974">
    <property type="entry name" value="TSP_type-3_rpt"/>
</dbReference>
<dbReference type="Pfam" id="PF07603">
    <property type="entry name" value="Lcl_C"/>
    <property type="match status" value="1"/>
</dbReference>
<feature type="domain" description="Lcl C-terminal" evidence="1">
    <location>
        <begin position="20"/>
        <end position="137"/>
    </location>
</feature>
<dbReference type="SUPFAM" id="SSF103647">
    <property type="entry name" value="TSP type-3 repeat"/>
    <property type="match status" value="1"/>
</dbReference>
<evidence type="ECO:0000259" key="1">
    <source>
        <dbReference type="Pfam" id="PF07603"/>
    </source>
</evidence>
<name>X1C4K4_9ZZZZ</name>
<comment type="caution">
    <text evidence="2">The sequence shown here is derived from an EMBL/GenBank/DDBJ whole genome shotgun (WGS) entry which is preliminary data.</text>
</comment>
<evidence type="ECO:0000313" key="2">
    <source>
        <dbReference type="EMBL" id="GAG88292.1"/>
    </source>
</evidence>